<organism evidence="2 3">
    <name type="scientific">Reticulomyxa filosa</name>
    <dbReference type="NCBI Taxonomy" id="46433"/>
    <lineage>
        <taxon>Eukaryota</taxon>
        <taxon>Sar</taxon>
        <taxon>Rhizaria</taxon>
        <taxon>Retaria</taxon>
        <taxon>Foraminifera</taxon>
        <taxon>Monothalamids</taxon>
        <taxon>Reticulomyxidae</taxon>
        <taxon>Reticulomyxa</taxon>
    </lineage>
</organism>
<feature type="compositionally biased region" description="Polar residues" evidence="1">
    <location>
        <begin position="177"/>
        <end position="192"/>
    </location>
</feature>
<dbReference type="AlphaFoldDB" id="X6P6G1"/>
<name>X6P6G1_RETFI</name>
<feature type="region of interest" description="Disordered" evidence="1">
    <location>
        <begin position="169"/>
        <end position="222"/>
    </location>
</feature>
<evidence type="ECO:0000313" key="2">
    <source>
        <dbReference type="EMBL" id="ETO33207.1"/>
    </source>
</evidence>
<sequence>MFLNLGLDRICERYCHLHPTTDLEALKRLLAYKPKFMRWAGADLFVVTNDNGERQLCVIETNSCPSGFSLLFFIECICALILYFKKKKKKNGKVNATLAEDCHPDLVDGVLAVVFDKNDMEATGYAASLADVMNEKVYVVKHYDNDKDPPVRFDAEGVMWIRCESTYPKQKNDKGTSKASSSAHPVGNSNANSKKHVRIEEVVTSTSEKDKTKRREQEQEQERVLEWVPVRAAFRYVTQKPWSRIPINTKTQLLNPVLCCLAGGRNKNVAAKAYDLLNQQLQDQPGLHGLAILTPETIKDVTKAQVPQLIQKFGGVGVVSFLFCFVKNPYTNAGQDVYTITNATELNNFMNVKEKYDKFIVQSLIGNSTWSSTTSKGKLFHVGTLPDKNCNTYAADIRMMVIRILYLYTYIFMYVHYSKEEGWLPIALYSRRARAPLVKDLSDSKFSSWDMLGTNLSEKKGDNAWNTDTARLLIMDRKDFNKLGIHTDDLIHGFVQTVLAVIAIDQMAQRLVDSKGNLDARAFQSFNDDNFLIQEVLNVSTSDFI</sequence>
<evidence type="ECO:0000256" key="1">
    <source>
        <dbReference type="SAM" id="MobiDB-lite"/>
    </source>
</evidence>
<dbReference type="Proteomes" id="UP000023152">
    <property type="component" value="Unassembled WGS sequence"/>
</dbReference>
<dbReference type="EMBL" id="ASPP01003593">
    <property type="protein sequence ID" value="ETO33207.1"/>
    <property type="molecule type" value="Genomic_DNA"/>
</dbReference>
<reference evidence="2 3" key="1">
    <citation type="journal article" date="2013" name="Curr. Biol.">
        <title>The Genome of the Foraminiferan Reticulomyxa filosa.</title>
        <authorList>
            <person name="Glockner G."/>
            <person name="Hulsmann N."/>
            <person name="Schleicher M."/>
            <person name="Noegel A.A."/>
            <person name="Eichinger L."/>
            <person name="Gallinger C."/>
            <person name="Pawlowski J."/>
            <person name="Sierra R."/>
            <person name="Euteneuer U."/>
            <person name="Pillet L."/>
            <person name="Moustafa A."/>
            <person name="Platzer M."/>
            <person name="Groth M."/>
            <person name="Szafranski K."/>
            <person name="Schliwa M."/>
        </authorList>
    </citation>
    <scope>NUCLEOTIDE SEQUENCE [LARGE SCALE GENOMIC DNA]</scope>
</reference>
<keyword evidence="3" id="KW-1185">Reference proteome</keyword>
<dbReference type="OrthoDB" id="10268014at2759"/>
<dbReference type="OMA" id="GKFYHVG"/>
<accession>X6P6G1</accession>
<proteinExistence type="predicted"/>
<protein>
    <submittedName>
        <fullName evidence="2">Uncharacterized protein</fullName>
    </submittedName>
</protein>
<evidence type="ECO:0000313" key="3">
    <source>
        <dbReference type="Proteomes" id="UP000023152"/>
    </source>
</evidence>
<gene>
    <name evidence="2" type="ORF">RFI_03899</name>
</gene>
<comment type="caution">
    <text evidence="2">The sequence shown here is derived from an EMBL/GenBank/DDBJ whole genome shotgun (WGS) entry which is preliminary data.</text>
</comment>
<feature type="compositionally biased region" description="Basic and acidic residues" evidence="1">
    <location>
        <begin position="207"/>
        <end position="222"/>
    </location>
</feature>